<proteinExistence type="predicted"/>
<evidence type="ECO:0000313" key="1">
    <source>
        <dbReference type="EMBL" id="TPG54493.1"/>
    </source>
</evidence>
<evidence type="ECO:0000313" key="2">
    <source>
        <dbReference type="Proteomes" id="UP000319931"/>
    </source>
</evidence>
<accession>A0A502G041</accession>
<reference evidence="1 2" key="1">
    <citation type="journal article" date="2019" name="Environ. Microbiol.">
        <title>Species interactions and distinct microbial communities in high Arctic permafrost affected cryosols are associated with the CH4 and CO2 gas fluxes.</title>
        <authorList>
            <person name="Altshuler I."/>
            <person name="Hamel J."/>
            <person name="Turney S."/>
            <person name="Magnuson E."/>
            <person name="Levesque R."/>
            <person name="Greer C."/>
            <person name="Whyte L.G."/>
        </authorList>
    </citation>
    <scope>NUCLEOTIDE SEQUENCE [LARGE SCALE GENOMIC DNA]</scope>
    <source>
        <strain evidence="1 2">E6.1</strain>
    </source>
</reference>
<gene>
    <name evidence="1" type="ORF">EAH76_07515</name>
</gene>
<organism evidence="1 2">
    <name type="scientific">Sphingomonas glacialis</name>
    <dbReference type="NCBI Taxonomy" id="658225"/>
    <lineage>
        <taxon>Bacteria</taxon>
        <taxon>Pseudomonadati</taxon>
        <taxon>Pseudomonadota</taxon>
        <taxon>Alphaproteobacteria</taxon>
        <taxon>Sphingomonadales</taxon>
        <taxon>Sphingomonadaceae</taxon>
        <taxon>Sphingomonas</taxon>
    </lineage>
</organism>
<name>A0A502G041_9SPHN</name>
<dbReference type="EMBL" id="RCZC01000002">
    <property type="protein sequence ID" value="TPG54493.1"/>
    <property type="molecule type" value="Genomic_DNA"/>
</dbReference>
<comment type="caution">
    <text evidence="1">The sequence shown here is derived from an EMBL/GenBank/DDBJ whole genome shotgun (WGS) entry which is preliminary data.</text>
</comment>
<sequence>MFRSRAEWPDEIERSVREQIGDGPLAKMVRIAMTDPDDELWRYSISVAGHVIAGKAIGALAVK</sequence>
<keyword evidence="2" id="KW-1185">Reference proteome</keyword>
<dbReference type="AlphaFoldDB" id="A0A502G041"/>
<dbReference type="Proteomes" id="UP000319931">
    <property type="component" value="Unassembled WGS sequence"/>
</dbReference>
<protein>
    <submittedName>
        <fullName evidence="1">Uncharacterized protein</fullName>
    </submittedName>
</protein>